<dbReference type="Proteomes" id="UP001271274">
    <property type="component" value="Unassembled WGS sequence"/>
</dbReference>
<keyword evidence="2" id="KW-1185">Reference proteome</keyword>
<accession>A0ABU4NQ41</accession>
<comment type="caution">
    <text evidence="1">The sequence shown here is derived from an EMBL/GenBank/DDBJ whole genome shotgun (WGS) entry which is preliminary data.</text>
</comment>
<organism evidence="1 2">
    <name type="scientific">Streptomyces europaeiscabiei</name>
    <dbReference type="NCBI Taxonomy" id="146819"/>
    <lineage>
        <taxon>Bacteria</taxon>
        <taxon>Bacillati</taxon>
        <taxon>Actinomycetota</taxon>
        <taxon>Actinomycetes</taxon>
        <taxon>Kitasatosporales</taxon>
        <taxon>Streptomycetaceae</taxon>
        <taxon>Streptomyces</taxon>
    </lineage>
</organism>
<reference evidence="1 2" key="1">
    <citation type="journal article" date="2023" name="Microb. Genom.">
        <title>Mesoterricola silvestris gen. nov., sp. nov., Mesoterricola sediminis sp. nov., Geothrix oryzae sp. nov., Geothrix edaphica sp. nov., Geothrix rubra sp. nov., and Geothrix limicola sp. nov., six novel members of Acidobacteriota isolated from soils.</title>
        <authorList>
            <person name="Weisberg A.J."/>
            <person name="Pearce E."/>
            <person name="Kramer C.G."/>
            <person name="Chang J.H."/>
            <person name="Clarke C.R."/>
        </authorList>
    </citation>
    <scope>NUCLEOTIDE SEQUENCE [LARGE SCALE GENOMIC DNA]</scope>
    <source>
        <strain evidence="1 2">ID09-01A</strain>
    </source>
</reference>
<dbReference type="EMBL" id="JARAYU010000018">
    <property type="protein sequence ID" value="MDX3705213.1"/>
    <property type="molecule type" value="Genomic_DNA"/>
</dbReference>
<dbReference type="RefSeq" id="WP_078907602.1">
    <property type="nucleotide sequence ID" value="NZ_JARAYT010000010.1"/>
</dbReference>
<gene>
    <name evidence="1" type="ORF">PV662_36820</name>
</gene>
<evidence type="ECO:0008006" key="3">
    <source>
        <dbReference type="Google" id="ProtNLM"/>
    </source>
</evidence>
<evidence type="ECO:0000313" key="2">
    <source>
        <dbReference type="Proteomes" id="UP001271274"/>
    </source>
</evidence>
<proteinExistence type="predicted"/>
<sequence>MESYQPRRGRLTAEQTATLLGVSRENLRLLVHRGKLHRVGGSPRRPEFDVQEVTALHADRLKRSDQPLMQPERHSA</sequence>
<evidence type="ECO:0000313" key="1">
    <source>
        <dbReference type="EMBL" id="MDX3705213.1"/>
    </source>
</evidence>
<name>A0ABU4NQ41_9ACTN</name>
<protein>
    <recommendedName>
        <fullName evidence="3">Helix-turn-helix domain-containing protein</fullName>
    </recommendedName>
</protein>